<accession>A0ACC2SHF3</accession>
<evidence type="ECO:0000313" key="2">
    <source>
        <dbReference type="Proteomes" id="UP001165960"/>
    </source>
</evidence>
<proteinExistence type="predicted"/>
<comment type="caution">
    <text evidence="1">The sequence shown here is derived from an EMBL/GenBank/DDBJ whole genome shotgun (WGS) entry which is preliminary data.</text>
</comment>
<evidence type="ECO:0000313" key="1">
    <source>
        <dbReference type="EMBL" id="KAJ9061804.1"/>
    </source>
</evidence>
<dbReference type="Proteomes" id="UP001165960">
    <property type="component" value="Unassembled WGS sequence"/>
</dbReference>
<organism evidence="1 2">
    <name type="scientific">Entomophthora muscae</name>
    <dbReference type="NCBI Taxonomy" id="34485"/>
    <lineage>
        <taxon>Eukaryota</taxon>
        <taxon>Fungi</taxon>
        <taxon>Fungi incertae sedis</taxon>
        <taxon>Zoopagomycota</taxon>
        <taxon>Entomophthoromycotina</taxon>
        <taxon>Entomophthoromycetes</taxon>
        <taxon>Entomophthorales</taxon>
        <taxon>Entomophthoraceae</taxon>
        <taxon>Entomophthora</taxon>
    </lineage>
</organism>
<name>A0ACC2SHF3_9FUNG</name>
<keyword evidence="2" id="KW-1185">Reference proteome</keyword>
<sequence length="106" mass="11873">MKEILSTPPLPSMHPIQDFSRLGSVYITVLGLTNQAVPHTESWCLLATTVNYIVRIASTVYMAFQAWPASPVGVQRTLVWAVTAALLFQHLQLLPLKEVIPEWFPD</sequence>
<dbReference type="EMBL" id="QTSX02005041">
    <property type="protein sequence ID" value="KAJ9061804.1"/>
    <property type="molecule type" value="Genomic_DNA"/>
</dbReference>
<gene>
    <name evidence="1" type="ORF">DSO57_1017046</name>
</gene>
<protein>
    <submittedName>
        <fullName evidence="1">Uncharacterized protein</fullName>
    </submittedName>
</protein>
<reference evidence="1" key="1">
    <citation type="submission" date="2022-04" db="EMBL/GenBank/DDBJ databases">
        <title>Genome of the entomopathogenic fungus Entomophthora muscae.</title>
        <authorList>
            <person name="Elya C."/>
            <person name="Lovett B.R."/>
            <person name="Lee E."/>
            <person name="Macias A.M."/>
            <person name="Hajek A.E."/>
            <person name="De Bivort B.L."/>
            <person name="Kasson M.T."/>
            <person name="De Fine Licht H.H."/>
            <person name="Stajich J.E."/>
        </authorList>
    </citation>
    <scope>NUCLEOTIDE SEQUENCE</scope>
    <source>
        <strain evidence="1">Berkeley</strain>
    </source>
</reference>